<feature type="signal peptide" evidence="2">
    <location>
        <begin position="1"/>
        <end position="20"/>
    </location>
</feature>
<dbReference type="PANTHER" id="PTHR46751:SF1">
    <property type="entry name" value="WAP FOUR-DISULFIDE CORE DOMAIN PROTEIN 6A"/>
    <property type="match status" value="1"/>
</dbReference>
<dbReference type="InterPro" id="IPR036880">
    <property type="entry name" value="Kunitz_BPTI_sf"/>
</dbReference>
<reference evidence="4" key="2">
    <citation type="submission" date="2024-06" db="UniProtKB">
        <authorList>
            <consortium name="EnsemblMetazoa"/>
        </authorList>
    </citation>
    <scope>IDENTIFICATION</scope>
</reference>
<dbReference type="Proteomes" id="UP000007879">
    <property type="component" value="Unassembled WGS sequence"/>
</dbReference>
<evidence type="ECO:0000313" key="4">
    <source>
        <dbReference type="EnsemblMetazoa" id="XP_019857135.1"/>
    </source>
</evidence>
<dbReference type="PRINTS" id="PR00759">
    <property type="entry name" value="BASICPTASE"/>
</dbReference>
<dbReference type="EnsemblMetazoa" id="XM_020001576.1">
    <property type="protein sequence ID" value="XP_019857135.1"/>
    <property type="gene ID" value="LOC105314215"/>
</dbReference>
<dbReference type="InterPro" id="IPR051388">
    <property type="entry name" value="Serpin_venom_toxin"/>
</dbReference>
<dbReference type="FunFam" id="4.10.410.10:FF:000020">
    <property type="entry name" value="Collagen, type VI, alpha 3"/>
    <property type="match status" value="1"/>
</dbReference>
<feature type="chain" id="PRO_5043025546" description="BPTI/Kunitz inhibitor domain-containing protein" evidence="2">
    <location>
        <begin position="21"/>
        <end position="819"/>
    </location>
</feature>
<protein>
    <recommendedName>
        <fullName evidence="3">BPTI/Kunitz inhibitor domain-containing protein</fullName>
    </recommendedName>
</protein>
<dbReference type="CDD" id="cd19941">
    <property type="entry name" value="TIL"/>
    <property type="match status" value="2"/>
</dbReference>
<evidence type="ECO:0000256" key="1">
    <source>
        <dbReference type="ARBA" id="ARBA00023157"/>
    </source>
</evidence>
<keyword evidence="2" id="KW-0732">Signal</keyword>
<keyword evidence="5" id="KW-1185">Reference proteome</keyword>
<dbReference type="PROSITE" id="PS00280">
    <property type="entry name" value="BPTI_KUNITZ_1"/>
    <property type="match status" value="2"/>
</dbReference>
<dbReference type="Gene3D" id="2.10.25.10">
    <property type="entry name" value="Laminin"/>
    <property type="match status" value="2"/>
</dbReference>
<reference evidence="5" key="1">
    <citation type="journal article" date="2010" name="Nature">
        <title>The Amphimedon queenslandica genome and the evolution of animal complexity.</title>
        <authorList>
            <person name="Srivastava M."/>
            <person name="Simakov O."/>
            <person name="Chapman J."/>
            <person name="Fahey B."/>
            <person name="Gauthier M.E."/>
            <person name="Mitros T."/>
            <person name="Richards G.S."/>
            <person name="Conaco C."/>
            <person name="Dacre M."/>
            <person name="Hellsten U."/>
            <person name="Larroux C."/>
            <person name="Putnam N.H."/>
            <person name="Stanke M."/>
            <person name="Adamska M."/>
            <person name="Darling A."/>
            <person name="Degnan S.M."/>
            <person name="Oakley T.H."/>
            <person name="Plachetzki D.C."/>
            <person name="Zhai Y."/>
            <person name="Adamski M."/>
            <person name="Calcino A."/>
            <person name="Cummins S.F."/>
            <person name="Goodstein D.M."/>
            <person name="Harris C."/>
            <person name="Jackson D.J."/>
            <person name="Leys S.P."/>
            <person name="Shu S."/>
            <person name="Woodcroft B.J."/>
            <person name="Vervoort M."/>
            <person name="Kosik K.S."/>
            <person name="Manning G."/>
            <person name="Degnan B.M."/>
            <person name="Rokhsar D.S."/>
        </authorList>
    </citation>
    <scope>NUCLEOTIDE SEQUENCE [LARGE SCALE GENOMIC DNA]</scope>
</reference>
<dbReference type="GO" id="GO:0004867">
    <property type="term" value="F:serine-type endopeptidase inhibitor activity"/>
    <property type="evidence" value="ECO:0007669"/>
    <property type="project" value="InterPro"/>
</dbReference>
<proteinExistence type="predicted"/>
<evidence type="ECO:0000259" key="3">
    <source>
        <dbReference type="PROSITE" id="PS50279"/>
    </source>
</evidence>
<dbReference type="SMART" id="SM00131">
    <property type="entry name" value="KU"/>
    <property type="match status" value="2"/>
</dbReference>
<dbReference type="SUPFAM" id="SSF57567">
    <property type="entry name" value="Serine protease inhibitors"/>
    <property type="match status" value="2"/>
</dbReference>
<feature type="domain" description="BPTI/Kunitz inhibitor" evidence="3">
    <location>
        <begin position="654"/>
        <end position="704"/>
    </location>
</feature>
<dbReference type="CDD" id="cd00109">
    <property type="entry name" value="Kunitz-type"/>
    <property type="match status" value="2"/>
</dbReference>
<organism evidence="4 5">
    <name type="scientific">Amphimedon queenslandica</name>
    <name type="common">Sponge</name>
    <dbReference type="NCBI Taxonomy" id="400682"/>
    <lineage>
        <taxon>Eukaryota</taxon>
        <taxon>Metazoa</taxon>
        <taxon>Porifera</taxon>
        <taxon>Demospongiae</taxon>
        <taxon>Heteroscleromorpha</taxon>
        <taxon>Haplosclerida</taxon>
        <taxon>Niphatidae</taxon>
        <taxon>Amphimedon</taxon>
    </lineage>
</organism>
<evidence type="ECO:0000256" key="2">
    <source>
        <dbReference type="SAM" id="SignalP"/>
    </source>
</evidence>
<dbReference type="InterPro" id="IPR002223">
    <property type="entry name" value="Kunitz_BPTI"/>
</dbReference>
<feature type="domain" description="BPTI/Kunitz inhibitor" evidence="3">
    <location>
        <begin position="395"/>
        <end position="445"/>
    </location>
</feature>
<dbReference type="AlphaFoldDB" id="A0AAN0JJC6"/>
<sequence>MQSLVLFVSALVAVFGITYAQDNNYTEEYNWNGTLSIPVDGRQAIESGRIYVQLPSSSTPIDIRIRENVSVTLDCGHFVTLNKSNTLWRLRKRNFDGDLESANSLISKIYPDDGIKIFGAGTNNSNRFLHVANPTLASRTEQSNVGEFECYFCYYEHNPLTGNQEHKCNIHKADINIIGSQPLMNRATMLPLNLIRIGTKICIDPQSPVFEVRVVCAQIGSINPEPSSSYTFNNQPISTAYSFKSHFFISQFIFETGLNNLIHVYPELLMEKNMQGPLNCVLQNRFGNDSETTKILYNVTATFTGFINGETNRSTQCPYGYSPNTLCPRIGQQVNLNCSTNYNNPYNVIFPNSSIVTNRNLSFIMKPTDFGSYTCTSCNDCNEVSNTIVFKKSICDLPKESGPCLAYFERWYYNGRSGLCEKFIYGGCRSNSNNFMTLSDCLQTCAEGNKTCPGDVDIVECYSDPCQTSHCTNYEDAVCIPNHCGECSAHYYNSSGHNVTMMCNACPADGQIFKNCGGSCERTCDDVLSQDPFICDVHYCVPDCGCPAGQVLDKSNQRCVYPDQCLCTGQCDPIPNNCSSISYDECNCSICQDCSIDGQLYHKEEASCPKTCSNRYLLCSGDTKPGCSCPEGQLIDEMKNQCVNPDDCSKVNPCTLDPQPGPCTASITRYYYNYTTETCQEFTYSGCFPNENNFLTQHDCEEKCSDCYPVCTREYCFINRRATCSLPSSLPGSVKECPGGCTISNCGACYYSYNDLPIPNVFRGCPTHCPVTNTTVDESCMQFWGTCIEMAYNQLYEDVPTHEKIKDNFRCWEHPCHIP</sequence>
<dbReference type="InterPro" id="IPR002919">
    <property type="entry name" value="TIL_dom"/>
</dbReference>
<dbReference type="Pfam" id="PF01826">
    <property type="entry name" value="TIL"/>
    <property type="match status" value="1"/>
</dbReference>
<dbReference type="Gene3D" id="4.10.410.10">
    <property type="entry name" value="Pancreatic trypsin inhibitor Kunitz domain"/>
    <property type="match status" value="2"/>
</dbReference>
<name>A0AAN0JJC6_AMPQE</name>
<dbReference type="Pfam" id="PF00014">
    <property type="entry name" value="Kunitz_BPTI"/>
    <property type="match status" value="2"/>
</dbReference>
<dbReference type="InterPro" id="IPR020901">
    <property type="entry name" value="Prtase_inh_Kunz-CS"/>
</dbReference>
<accession>A0AAN0JJC6</accession>
<dbReference type="InterPro" id="IPR036084">
    <property type="entry name" value="Ser_inhib-like_sf"/>
</dbReference>
<evidence type="ECO:0000313" key="5">
    <source>
        <dbReference type="Proteomes" id="UP000007879"/>
    </source>
</evidence>
<gene>
    <name evidence="4" type="primary">105314215</name>
</gene>
<dbReference type="PROSITE" id="PS50279">
    <property type="entry name" value="BPTI_KUNITZ_2"/>
    <property type="match status" value="2"/>
</dbReference>
<dbReference type="PANTHER" id="PTHR46751">
    <property type="entry name" value="EPPIN"/>
    <property type="match status" value="1"/>
</dbReference>
<keyword evidence="1" id="KW-1015">Disulfide bond</keyword>
<dbReference type="SUPFAM" id="SSF57362">
    <property type="entry name" value="BPTI-like"/>
    <property type="match status" value="2"/>
</dbReference>